<evidence type="ECO:0000256" key="1">
    <source>
        <dbReference type="SAM" id="MobiDB-lite"/>
    </source>
</evidence>
<feature type="region of interest" description="Disordered" evidence="1">
    <location>
        <begin position="24"/>
        <end position="57"/>
    </location>
</feature>
<comment type="caution">
    <text evidence="2">The sequence shown here is derived from an EMBL/GenBank/DDBJ whole genome shotgun (WGS) entry which is preliminary data.</text>
</comment>
<gene>
    <name evidence="2" type="ORF">GCM10023335_59990</name>
</gene>
<name>A0ABP9JAE9_9ACTN</name>
<sequence length="57" mass="6349">MHFAAIGWILPQLHDPDGHEIRFCTTHHHSRPGAGPLRAEDPVESAARRERASEGRA</sequence>
<reference evidence="3" key="1">
    <citation type="journal article" date="2019" name="Int. J. Syst. Evol. Microbiol.">
        <title>The Global Catalogue of Microorganisms (GCM) 10K type strain sequencing project: providing services to taxonomists for standard genome sequencing and annotation.</title>
        <authorList>
            <consortium name="The Broad Institute Genomics Platform"/>
            <consortium name="The Broad Institute Genome Sequencing Center for Infectious Disease"/>
            <person name="Wu L."/>
            <person name="Ma J."/>
        </authorList>
    </citation>
    <scope>NUCLEOTIDE SEQUENCE [LARGE SCALE GENOMIC DNA]</scope>
    <source>
        <strain evidence="3">JCM 18409</strain>
    </source>
</reference>
<feature type="compositionally biased region" description="Basic and acidic residues" evidence="1">
    <location>
        <begin position="38"/>
        <end position="57"/>
    </location>
</feature>
<evidence type="ECO:0000313" key="3">
    <source>
        <dbReference type="Proteomes" id="UP001501759"/>
    </source>
</evidence>
<dbReference type="RefSeq" id="WP_345655908.1">
    <property type="nucleotide sequence ID" value="NZ_BAABKB010000028.1"/>
</dbReference>
<dbReference type="EMBL" id="BAABKB010000028">
    <property type="protein sequence ID" value="GAA5025402.1"/>
    <property type="molecule type" value="Genomic_DNA"/>
</dbReference>
<protein>
    <submittedName>
        <fullName evidence="2">Uncharacterized protein</fullName>
    </submittedName>
</protein>
<keyword evidence="3" id="KW-1185">Reference proteome</keyword>
<proteinExistence type="predicted"/>
<dbReference type="Proteomes" id="UP001501759">
    <property type="component" value="Unassembled WGS sequence"/>
</dbReference>
<evidence type="ECO:0000313" key="2">
    <source>
        <dbReference type="EMBL" id="GAA5025402.1"/>
    </source>
</evidence>
<accession>A0ABP9JAE9</accession>
<organism evidence="2 3">
    <name type="scientific">Streptomyces siamensis</name>
    <dbReference type="NCBI Taxonomy" id="1274986"/>
    <lineage>
        <taxon>Bacteria</taxon>
        <taxon>Bacillati</taxon>
        <taxon>Actinomycetota</taxon>
        <taxon>Actinomycetes</taxon>
        <taxon>Kitasatosporales</taxon>
        <taxon>Streptomycetaceae</taxon>
        <taxon>Streptomyces</taxon>
    </lineage>
</organism>